<evidence type="ECO:0000313" key="2">
    <source>
        <dbReference type="EMBL" id="GJT57320.1"/>
    </source>
</evidence>
<comment type="caution">
    <text evidence="2">The sequence shown here is derived from an EMBL/GenBank/DDBJ whole genome shotgun (WGS) entry which is preliminary data.</text>
</comment>
<reference evidence="2" key="1">
    <citation type="journal article" date="2022" name="Int. J. Mol. Sci.">
        <title>Draft Genome of Tanacetum Coccineum: Genomic Comparison of Closely Related Tanacetum-Family Plants.</title>
        <authorList>
            <person name="Yamashiro T."/>
            <person name="Shiraishi A."/>
            <person name="Nakayama K."/>
            <person name="Satake H."/>
        </authorList>
    </citation>
    <scope>NUCLEOTIDE SEQUENCE</scope>
</reference>
<feature type="region of interest" description="Disordered" evidence="1">
    <location>
        <begin position="234"/>
        <end position="291"/>
    </location>
</feature>
<evidence type="ECO:0000313" key="3">
    <source>
        <dbReference type="Proteomes" id="UP001151760"/>
    </source>
</evidence>
<keyword evidence="3" id="KW-1185">Reference proteome</keyword>
<reference evidence="2" key="2">
    <citation type="submission" date="2022-01" db="EMBL/GenBank/DDBJ databases">
        <authorList>
            <person name="Yamashiro T."/>
            <person name="Shiraishi A."/>
            <person name="Satake H."/>
            <person name="Nakayama K."/>
        </authorList>
    </citation>
    <scope>NUCLEOTIDE SEQUENCE</scope>
</reference>
<feature type="compositionally biased region" description="Basic and acidic residues" evidence="1">
    <location>
        <begin position="277"/>
        <end position="291"/>
    </location>
</feature>
<proteinExistence type="predicted"/>
<dbReference type="EMBL" id="BQNB010016922">
    <property type="protein sequence ID" value="GJT57320.1"/>
    <property type="molecule type" value="Genomic_DNA"/>
</dbReference>
<organism evidence="2 3">
    <name type="scientific">Tanacetum coccineum</name>
    <dbReference type="NCBI Taxonomy" id="301880"/>
    <lineage>
        <taxon>Eukaryota</taxon>
        <taxon>Viridiplantae</taxon>
        <taxon>Streptophyta</taxon>
        <taxon>Embryophyta</taxon>
        <taxon>Tracheophyta</taxon>
        <taxon>Spermatophyta</taxon>
        <taxon>Magnoliopsida</taxon>
        <taxon>eudicotyledons</taxon>
        <taxon>Gunneridae</taxon>
        <taxon>Pentapetalae</taxon>
        <taxon>asterids</taxon>
        <taxon>campanulids</taxon>
        <taxon>Asterales</taxon>
        <taxon>Asteraceae</taxon>
        <taxon>Asteroideae</taxon>
        <taxon>Anthemideae</taxon>
        <taxon>Anthemidinae</taxon>
        <taxon>Tanacetum</taxon>
    </lineage>
</organism>
<sequence length="291" mass="31995">MTEKKEGAHTQVAAVEKIYAHESLTFNDIVSCEMNIRRIRVVKYSEGDHSPGVQPKLALPRTTPFIEIRGGIESTVNKTSINWHRTTVRNQVSRQQSVRFTCEGTIVAVNTRCDWYCESCASCPGKLIDGDDIPQCPDHGAQPNHAYSFTTVHHVRGNVEFYFDGILDKPLQITSGFEQEPDVPEGSKLIASGSTPGQLPSIKPVHVQLSETPDTPSQVTTGDVTMTTPAIIETGLPLKDKAKSISEETGSESTGNEPTAEPIPEKIPLKKLSKRSLFKDDPDEQKKKKTA</sequence>
<name>A0ABQ5F246_9ASTR</name>
<dbReference type="InterPro" id="IPR012340">
    <property type="entry name" value="NA-bd_OB-fold"/>
</dbReference>
<dbReference type="Gene3D" id="2.40.50.140">
    <property type="entry name" value="Nucleic acid-binding proteins"/>
    <property type="match status" value="1"/>
</dbReference>
<protein>
    <submittedName>
        <fullName evidence="2">Uncharacterized protein</fullName>
    </submittedName>
</protein>
<accession>A0ABQ5F246</accession>
<feature type="region of interest" description="Disordered" evidence="1">
    <location>
        <begin position="178"/>
        <end position="197"/>
    </location>
</feature>
<evidence type="ECO:0000256" key="1">
    <source>
        <dbReference type="SAM" id="MobiDB-lite"/>
    </source>
</evidence>
<gene>
    <name evidence="2" type="ORF">Tco_0992374</name>
</gene>
<dbReference type="Proteomes" id="UP001151760">
    <property type="component" value="Unassembled WGS sequence"/>
</dbReference>